<evidence type="ECO:0000256" key="1">
    <source>
        <dbReference type="SAM" id="MobiDB-lite"/>
    </source>
</evidence>
<protein>
    <recommendedName>
        <fullName evidence="4">Bacterial EndoU nuclease domain-containing protein</fullName>
    </recommendedName>
</protein>
<dbReference type="EMBL" id="JARSFG010000017">
    <property type="protein sequence ID" value="MEC1179509.1"/>
    <property type="molecule type" value="Genomic_DNA"/>
</dbReference>
<feature type="region of interest" description="Disordered" evidence="1">
    <location>
        <begin position="1"/>
        <end position="88"/>
    </location>
</feature>
<feature type="region of interest" description="Disordered" evidence="1">
    <location>
        <begin position="140"/>
        <end position="283"/>
    </location>
</feature>
<proteinExistence type="predicted"/>
<name>A0AAW9NKY7_9BACL</name>
<organism evidence="2 3">
    <name type="scientific">Metasolibacillus meyeri</name>
    <dbReference type="NCBI Taxonomy" id="1071052"/>
    <lineage>
        <taxon>Bacteria</taxon>
        <taxon>Bacillati</taxon>
        <taxon>Bacillota</taxon>
        <taxon>Bacilli</taxon>
        <taxon>Bacillales</taxon>
        <taxon>Caryophanaceae</taxon>
        <taxon>Metasolibacillus</taxon>
    </lineage>
</organism>
<feature type="compositionally biased region" description="Polar residues" evidence="1">
    <location>
        <begin position="260"/>
        <end position="283"/>
    </location>
</feature>
<reference evidence="2 3" key="1">
    <citation type="submission" date="2023-03" db="EMBL/GenBank/DDBJ databases">
        <title>Bacillus Genome Sequencing.</title>
        <authorList>
            <person name="Dunlap C."/>
        </authorList>
    </citation>
    <scope>NUCLEOTIDE SEQUENCE [LARGE SCALE GENOMIC DNA]</scope>
    <source>
        <strain evidence="2 3">B-59205</strain>
    </source>
</reference>
<feature type="compositionally biased region" description="Low complexity" evidence="1">
    <location>
        <begin position="193"/>
        <end position="236"/>
    </location>
</feature>
<accession>A0AAW9NKY7</accession>
<feature type="compositionally biased region" description="Polar residues" evidence="1">
    <location>
        <begin position="171"/>
        <end position="192"/>
    </location>
</feature>
<gene>
    <name evidence="2" type="ORF">P9B03_13505</name>
</gene>
<dbReference type="Proteomes" id="UP001344888">
    <property type="component" value="Unassembled WGS sequence"/>
</dbReference>
<feature type="compositionally biased region" description="Low complexity" evidence="1">
    <location>
        <begin position="53"/>
        <end position="73"/>
    </location>
</feature>
<comment type="caution">
    <text evidence="2">The sequence shown here is derived from an EMBL/GenBank/DDBJ whole genome shotgun (WGS) entry which is preliminary data.</text>
</comment>
<dbReference type="AlphaFoldDB" id="A0AAW9NKY7"/>
<keyword evidence="3" id="KW-1185">Reference proteome</keyword>
<sequence length="565" mass="59086">MAVKSISLASTYRGSASSSKSSISTVKSTSTQSSSSVAKTTTSKPMPSTVRPASTHSSTNAARAASSAVKPATNKMTPSTAKPASTNSATNAVKAASSAVKAVANKIAPNTVKLASTHSATNAVKAASSTVKPVANKIVPSTAKPASTHNTTTTVKSASSQSASNAAKATGNSIYQNSGNSLTSYPMSTNDAPSKTKVTSSKSTPSTVKTTSSKSTPHTAKTTSSKSTPSATKTSSNSANMPKPMHTHDSVSVTKAKGNSIYQNSGNSLTSYPMSTNDAPSKTKVTSSVNAKAQNTKLQQVVKGVKVTSNQVNKAYHAIDAMKPAKITKDMPLKEQFTTGLKNGGLVLVQKEKGKVDALVDTAVGTVKDTWELASNPKASWNKFTTAIANPKETAKAMGKAVQETVEKDYVQGNAYSRSYVEGKVKLGVGTALVGTKGLGSLTKIGKVPELDKGTVWGNIKITQPVYDGTKIPKSFELAVDGEKFWVHPNGTKHMVEYITRDATTHGMPINSQTLLTSFESSVKKAVNEGVKYEEIMNVGNWELIFSKPRGDGLLPVIKHAVYRP</sequence>
<evidence type="ECO:0008006" key="4">
    <source>
        <dbReference type="Google" id="ProtNLM"/>
    </source>
</evidence>
<dbReference type="RefSeq" id="WP_326123975.1">
    <property type="nucleotide sequence ID" value="NZ_JARSFG010000017.1"/>
</dbReference>
<feature type="compositionally biased region" description="Polar residues" evidence="1">
    <location>
        <begin position="74"/>
        <end position="83"/>
    </location>
</feature>
<evidence type="ECO:0000313" key="2">
    <source>
        <dbReference type="EMBL" id="MEC1179509.1"/>
    </source>
</evidence>
<feature type="compositionally biased region" description="Low complexity" evidence="1">
    <location>
        <begin position="15"/>
        <end position="44"/>
    </location>
</feature>
<evidence type="ECO:0000313" key="3">
    <source>
        <dbReference type="Proteomes" id="UP001344888"/>
    </source>
</evidence>
<feature type="compositionally biased region" description="Low complexity" evidence="1">
    <location>
        <begin position="151"/>
        <end position="170"/>
    </location>
</feature>